<gene>
    <name evidence="12" type="ORF">OKIOD_LOCUS4200</name>
</gene>
<organism evidence="12 13">
    <name type="scientific">Oikopleura dioica</name>
    <name type="common">Tunicate</name>
    <dbReference type="NCBI Taxonomy" id="34765"/>
    <lineage>
        <taxon>Eukaryota</taxon>
        <taxon>Metazoa</taxon>
        <taxon>Chordata</taxon>
        <taxon>Tunicata</taxon>
        <taxon>Appendicularia</taxon>
        <taxon>Copelata</taxon>
        <taxon>Oikopleuridae</taxon>
        <taxon>Oikopleura</taxon>
    </lineage>
</organism>
<feature type="compositionally biased region" description="Polar residues" evidence="9">
    <location>
        <begin position="224"/>
        <end position="233"/>
    </location>
</feature>
<name>A0ABN7S0V9_OIKDI</name>
<dbReference type="Gene3D" id="1.10.565.10">
    <property type="entry name" value="Retinoid X Receptor"/>
    <property type="match status" value="1"/>
</dbReference>
<dbReference type="PROSITE" id="PS00031">
    <property type="entry name" value="NUCLEAR_REC_DBD_1"/>
    <property type="match status" value="1"/>
</dbReference>
<dbReference type="Pfam" id="PF00105">
    <property type="entry name" value="zf-C4"/>
    <property type="match status" value="1"/>
</dbReference>
<evidence type="ECO:0000256" key="8">
    <source>
        <dbReference type="ARBA" id="ARBA00023242"/>
    </source>
</evidence>
<evidence type="ECO:0000256" key="2">
    <source>
        <dbReference type="ARBA" id="ARBA00022771"/>
    </source>
</evidence>
<sequence>MDTRKIGGRILEVPCRVCGDNSSGKHYGVYACDGCSGFFKRSIRKCRSYICKGVIQGQCPIDKAHRNQCRACRLERCLKVRMNRDAVQNERGPRTSTIRKHLASMQAKTGHSFPGLMQQGSIAGQSPHGSLGLNLGFGNVGLPFSFPGQARTRLPPTQTAIPSAMPPRTLPELPSNINSSTASQVQDTSSESGNEEELVTSSTNHDVEVVDMGNSQESEDEDNSTSAEMSPQAAQLRAGLHTFRMLLAEFSSKSLFDCIRWVKNQPYLSAVPKENKIAMLEDFWASFMMLEMVEWLTPMIKAQIRLTSEQQSLSFWDLVEEVQSLNLTEKITTRGLLVLYAMSDFFNSSGIHDVTTDSLVSRLRDVNKESMDRMLFNNMFPLPISTMMADLFDSV</sequence>
<keyword evidence="13" id="KW-1185">Reference proteome</keyword>
<evidence type="ECO:0000313" key="12">
    <source>
        <dbReference type="EMBL" id="CAG5090543.1"/>
    </source>
</evidence>
<dbReference type="PROSITE" id="PS51843">
    <property type="entry name" value="NR_LBD"/>
    <property type="match status" value="1"/>
</dbReference>
<keyword evidence="4" id="KW-0805">Transcription regulation</keyword>
<proteinExistence type="predicted"/>
<dbReference type="InterPro" id="IPR001628">
    <property type="entry name" value="Znf_hrmn_rcpt"/>
</dbReference>
<dbReference type="EMBL" id="OU015568">
    <property type="protein sequence ID" value="CAG5090543.1"/>
    <property type="molecule type" value="Genomic_DNA"/>
</dbReference>
<evidence type="ECO:0000256" key="7">
    <source>
        <dbReference type="ARBA" id="ARBA00023170"/>
    </source>
</evidence>
<evidence type="ECO:0000256" key="5">
    <source>
        <dbReference type="ARBA" id="ARBA00023125"/>
    </source>
</evidence>
<evidence type="ECO:0000259" key="10">
    <source>
        <dbReference type="PROSITE" id="PS51030"/>
    </source>
</evidence>
<evidence type="ECO:0000256" key="6">
    <source>
        <dbReference type="ARBA" id="ARBA00023163"/>
    </source>
</evidence>
<dbReference type="InterPro" id="IPR050274">
    <property type="entry name" value="Nuclear_hormone_rcpt_NR2"/>
</dbReference>
<feature type="domain" description="Nuclear receptor" evidence="10">
    <location>
        <begin position="12"/>
        <end position="89"/>
    </location>
</feature>
<dbReference type="PRINTS" id="PR00047">
    <property type="entry name" value="STROIDFINGER"/>
</dbReference>
<keyword evidence="1" id="KW-0479">Metal-binding</keyword>
<dbReference type="InterPro" id="IPR035500">
    <property type="entry name" value="NHR-like_dom_sf"/>
</dbReference>
<feature type="domain" description="NR LBD" evidence="11">
    <location>
        <begin position="216"/>
        <end position="395"/>
    </location>
</feature>
<dbReference type="Proteomes" id="UP001158576">
    <property type="component" value="Chromosome PAR"/>
</dbReference>
<keyword evidence="3" id="KW-0862">Zinc</keyword>
<feature type="region of interest" description="Disordered" evidence="9">
    <location>
        <begin position="150"/>
        <end position="233"/>
    </location>
</feature>
<evidence type="ECO:0000256" key="9">
    <source>
        <dbReference type="SAM" id="MobiDB-lite"/>
    </source>
</evidence>
<keyword evidence="2" id="KW-0863">Zinc-finger</keyword>
<evidence type="ECO:0000256" key="3">
    <source>
        <dbReference type="ARBA" id="ARBA00022833"/>
    </source>
</evidence>
<dbReference type="SUPFAM" id="SSF57716">
    <property type="entry name" value="Glucocorticoid receptor-like (DNA-binding domain)"/>
    <property type="match status" value="1"/>
</dbReference>
<evidence type="ECO:0000256" key="1">
    <source>
        <dbReference type="ARBA" id="ARBA00022723"/>
    </source>
</evidence>
<feature type="compositionally biased region" description="Polar residues" evidence="9">
    <location>
        <begin position="175"/>
        <end position="192"/>
    </location>
</feature>
<dbReference type="SUPFAM" id="SSF48508">
    <property type="entry name" value="Nuclear receptor ligand-binding domain"/>
    <property type="match status" value="1"/>
</dbReference>
<dbReference type="PROSITE" id="PS51030">
    <property type="entry name" value="NUCLEAR_REC_DBD_2"/>
    <property type="match status" value="1"/>
</dbReference>
<keyword evidence="8" id="KW-0539">Nucleus</keyword>
<accession>A0ABN7S0V9</accession>
<evidence type="ECO:0000256" key="4">
    <source>
        <dbReference type="ARBA" id="ARBA00023015"/>
    </source>
</evidence>
<evidence type="ECO:0000313" key="13">
    <source>
        <dbReference type="Proteomes" id="UP001158576"/>
    </source>
</evidence>
<keyword evidence="7" id="KW-0675">Receptor</keyword>
<dbReference type="InterPro" id="IPR000536">
    <property type="entry name" value="Nucl_hrmn_rcpt_lig-bd"/>
</dbReference>
<keyword evidence="6" id="KW-0804">Transcription</keyword>
<dbReference type="SMART" id="SM00399">
    <property type="entry name" value="ZnF_C4"/>
    <property type="match status" value="1"/>
</dbReference>
<reference evidence="12 13" key="1">
    <citation type="submission" date="2021-04" db="EMBL/GenBank/DDBJ databases">
        <authorList>
            <person name="Bliznina A."/>
        </authorList>
    </citation>
    <scope>NUCLEOTIDE SEQUENCE [LARGE SCALE GENOMIC DNA]</scope>
</reference>
<dbReference type="InterPro" id="IPR013088">
    <property type="entry name" value="Znf_NHR/GATA"/>
</dbReference>
<dbReference type="Gene3D" id="3.30.50.10">
    <property type="entry name" value="Erythroid Transcription Factor GATA-1, subunit A"/>
    <property type="match status" value="1"/>
</dbReference>
<protein>
    <submittedName>
        <fullName evidence="12">Oidioi.mRNA.OKI2018_I69.PAR.g12642.t1.cds</fullName>
    </submittedName>
</protein>
<dbReference type="PANTHER" id="PTHR24083">
    <property type="entry name" value="NUCLEAR HORMONE RECEPTOR"/>
    <property type="match status" value="1"/>
</dbReference>
<keyword evidence="5" id="KW-0238">DNA-binding</keyword>
<evidence type="ECO:0000259" key="11">
    <source>
        <dbReference type="PROSITE" id="PS51843"/>
    </source>
</evidence>